<dbReference type="AlphaFoldDB" id="A0A0E9UTT7"/>
<reference evidence="1" key="1">
    <citation type="submission" date="2014-11" db="EMBL/GenBank/DDBJ databases">
        <authorList>
            <person name="Amaro Gonzalez C."/>
        </authorList>
    </citation>
    <scope>NUCLEOTIDE SEQUENCE</scope>
</reference>
<sequence length="55" mass="6312">MLSPGDWPLTKKVSTRLSLNQGCPTLFLESYRPVGFHSKPDKAHLIQQLEILFSW</sequence>
<dbReference type="EMBL" id="GBXM01039942">
    <property type="protein sequence ID" value="JAH68635.1"/>
    <property type="molecule type" value="Transcribed_RNA"/>
</dbReference>
<proteinExistence type="predicted"/>
<organism evidence="1">
    <name type="scientific">Anguilla anguilla</name>
    <name type="common">European freshwater eel</name>
    <name type="synonym">Muraena anguilla</name>
    <dbReference type="NCBI Taxonomy" id="7936"/>
    <lineage>
        <taxon>Eukaryota</taxon>
        <taxon>Metazoa</taxon>
        <taxon>Chordata</taxon>
        <taxon>Craniata</taxon>
        <taxon>Vertebrata</taxon>
        <taxon>Euteleostomi</taxon>
        <taxon>Actinopterygii</taxon>
        <taxon>Neopterygii</taxon>
        <taxon>Teleostei</taxon>
        <taxon>Anguilliformes</taxon>
        <taxon>Anguillidae</taxon>
        <taxon>Anguilla</taxon>
    </lineage>
</organism>
<protein>
    <submittedName>
        <fullName evidence="1">Uncharacterized protein</fullName>
    </submittedName>
</protein>
<name>A0A0E9UTT7_ANGAN</name>
<accession>A0A0E9UTT7</accession>
<evidence type="ECO:0000313" key="1">
    <source>
        <dbReference type="EMBL" id="JAH68635.1"/>
    </source>
</evidence>
<reference evidence="1" key="2">
    <citation type="journal article" date="2015" name="Fish Shellfish Immunol.">
        <title>Early steps in the European eel (Anguilla anguilla)-Vibrio vulnificus interaction in the gills: Role of the RtxA13 toxin.</title>
        <authorList>
            <person name="Callol A."/>
            <person name="Pajuelo D."/>
            <person name="Ebbesson L."/>
            <person name="Teles M."/>
            <person name="MacKenzie S."/>
            <person name="Amaro C."/>
        </authorList>
    </citation>
    <scope>NUCLEOTIDE SEQUENCE</scope>
</reference>